<evidence type="ECO:0000256" key="2">
    <source>
        <dbReference type="SAM" id="Phobius"/>
    </source>
</evidence>
<dbReference type="AlphaFoldDB" id="A0A847CYT7"/>
<feature type="coiled-coil region" evidence="1">
    <location>
        <begin position="165"/>
        <end position="195"/>
    </location>
</feature>
<evidence type="ECO:0000313" key="5">
    <source>
        <dbReference type="Proteomes" id="UP000545876"/>
    </source>
</evidence>
<name>A0A847CYT7_9BACT</name>
<feature type="transmembrane region" description="Helical" evidence="2">
    <location>
        <begin position="9"/>
        <end position="31"/>
    </location>
</feature>
<reference evidence="4 5" key="1">
    <citation type="journal article" date="2020" name="Biotechnol. Biofuels">
        <title>New insights from the biogas microbiome by comprehensive genome-resolved metagenomics of nearly 1600 species originating from multiple anaerobic digesters.</title>
        <authorList>
            <person name="Campanaro S."/>
            <person name="Treu L."/>
            <person name="Rodriguez-R L.M."/>
            <person name="Kovalovszki A."/>
            <person name="Ziels R.M."/>
            <person name="Maus I."/>
            <person name="Zhu X."/>
            <person name="Kougias P.G."/>
            <person name="Basile A."/>
            <person name="Luo G."/>
            <person name="Schluter A."/>
            <person name="Konstantinidis K.T."/>
            <person name="Angelidaki I."/>
        </authorList>
    </citation>
    <scope>NUCLEOTIDE SEQUENCE [LARGE SCALE GENOMIC DNA]</scope>
    <source>
        <strain evidence="4">AS06rmzACSIP_65</strain>
    </source>
</reference>
<dbReference type="EMBL" id="JAAZBX010000004">
    <property type="protein sequence ID" value="NLD25327.1"/>
    <property type="molecule type" value="Genomic_DNA"/>
</dbReference>
<keyword evidence="1" id="KW-0175">Coiled coil</keyword>
<organism evidence="4 5">
    <name type="scientific">Candidatus Dojkabacteria bacterium</name>
    <dbReference type="NCBI Taxonomy" id="2099670"/>
    <lineage>
        <taxon>Bacteria</taxon>
        <taxon>Candidatus Dojkabacteria</taxon>
    </lineage>
</organism>
<evidence type="ECO:0000313" key="4">
    <source>
        <dbReference type="EMBL" id="NLD25327.1"/>
    </source>
</evidence>
<feature type="transmembrane region" description="Helical" evidence="2">
    <location>
        <begin position="276"/>
        <end position="298"/>
    </location>
</feature>
<keyword evidence="2" id="KW-0812">Transmembrane</keyword>
<sequence length="303" mass="33515">MEKKKYYKIIGICILSLVGLGMLFFIGVVLLRSVATIAGEGSSQEESYSLDVDSVGRVSPNVSTSSPSVEKNLVADQAAPNSSQEKNVIRRGQIGFSADNIDKTKEEVQDVIDKYGAEISNSSDQGTGKSRNISIVIKVEEGSFDEMLSDLEGVKAEKIFSSVSSEDVTEQVMDLEARLNTYQNTEKQLLEIQKQSTNVKDTMEVFKELNEIRYKIEAIESQLKYYANQTDYSTITVSISQSSAGTFEPEEKWKPFGVLKDAIRALGEFGKGLVNFAIWFVVFGVPIALIIVLAIYLVKKARK</sequence>
<accession>A0A847CYT7</accession>
<keyword evidence="2" id="KW-1133">Transmembrane helix</keyword>
<dbReference type="InterPro" id="IPR025645">
    <property type="entry name" value="DUF4349"/>
</dbReference>
<keyword evidence="2" id="KW-0472">Membrane</keyword>
<evidence type="ECO:0000259" key="3">
    <source>
        <dbReference type="Pfam" id="PF14257"/>
    </source>
</evidence>
<comment type="caution">
    <text evidence="4">The sequence shown here is derived from an EMBL/GenBank/DDBJ whole genome shotgun (WGS) entry which is preliminary data.</text>
</comment>
<protein>
    <submittedName>
        <fullName evidence="4">DUF4349 domain-containing protein</fullName>
    </submittedName>
</protein>
<evidence type="ECO:0000256" key="1">
    <source>
        <dbReference type="SAM" id="Coils"/>
    </source>
</evidence>
<dbReference type="Proteomes" id="UP000545876">
    <property type="component" value="Unassembled WGS sequence"/>
</dbReference>
<proteinExistence type="predicted"/>
<feature type="domain" description="DUF4349" evidence="3">
    <location>
        <begin position="87"/>
        <end position="294"/>
    </location>
</feature>
<dbReference type="Pfam" id="PF14257">
    <property type="entry name" value="DUF4349"/>
    <property type="match status" value="1"/>
</dbReference>
<gene>
    <name evidence="4" type="ORF">GX656_01655</name>
</gene>